<dbReference type="EMBL" id="MQWB01000001">
    <property type="protein sequence ID" value="OZC04016.1"/>
    <property type="molecule type" value="Genomic_DNA"/>
</dbReference>
<evidence type="ECO:0008006" key="3">
    <source>
        <dbReference type="Google" id="ProtNLM"/>
    </source>
</evidence>
<evidence type="ECO:0000313" key="2">
    <source>
        <dbReference type="Proteomes" id="UP000216446"/>
    </source>
</evidence>
<evidence type="ECO:0000313" key="1">
    <source>
        <dbReference type="EMBL" id="OZC04016.1"/>
    </source>
</evidence>
<dbReference type="AlphaFoldDB" id="A0A259U245"/>
<dbReference type="Pfam" id="PF10711">
    <property type="entry name" value="DUF2513"/>
    <property type="match status" value="1"/>
</dbReference>
<reference evidence="1 2" key="1">
    <citation type="submission" date="2016-11" db="EMBL/GenBank/DDBJ databases">
        <title>Study of marine rhodopsin-containing bacteria.</title>
        <authorList>
            <person name="Yoshizawa S."/>
            <person name="Kumagai Y."/>
            <person name="Kogure K."/>
        </authorList>
    </citation>
    <scope>NUCLEOTIDE SEQUENCE [LARGE SCALE GENOMIC DNA]</scope>
    <source>
        <strain evidence="1 2">SG-29</strain>
    </source>
</reference>
<protein>
    <recommendedName>
        <fullName evidence="3">DUF2513 domain-containing protein</fullName>
    </recommendedName>
</protein>
<sequence>MRRDLDLIREILFAVEANGPGVQLDSLGFHRDRDDDLTIAASGYHVDLMLDAGFVVGQTFGSNGTAYLDWYVARLTHDGADYLDSVRSPEVYRQTKKGLAKVGGSAGLAVVKQLAGSISAQLIGLG</sequence>
<dbReference type="RefSeq" id="WP_094550024.1">
    <property type="nucleotide sequence ID" value="NZ_MQWB01000001.1"/>
</dbReference>
<keyword evidence="2" id="KW-1185">Reference proteome</keyword>
<dbReference type="Proteomes" id="UP000216446">
    <property type="component" value="Unassembled WGS sequence"/>
</dbReference>
<name>A0A259U245_9BACT</name>
<organism evidence="1 2">
    <name type="scientific">Rubricoccus marinus</name>
    <dbReference type="NCBI Taxonomy" id="716817"/>
    <lineage>
        <taxon>Bacteria</taxon>
        <taxon>Pseudomonadati</taxon>
        <taxon>Rhodothermota</taxon>
        <taxon>Rhodothermia</taxon>
        <taxon>Rhodothermales</taxon>
        <taxon>Rubricoccaceae</taxon>
        <taxon>Rubricoccus</taxon>
    </lineage>
</organism>
<dbReference type="InParanoid" id="A0A259U245"/>
<accession>A0A259U245</accession>
<proteinExistence type="predicted"/>
<dbReference type="OrthoDB" id="6960201at2"/>
<gene>
    <name evidence="1" type="ORF">BSZ36_14110</name>
</gene>
<dbReference type="InterPro" id="IPR019650">
    <property type="entry name" value="DUF2513"/>
</dbReference>
<comment type="caution">
    <text evidence="1">The sequence shown here is derived from an EMBL/GenBank/DDBJ whole genome shotgun (WGS) entry which is preliminary data.</text>
</comment>